<comment type="caution">
    <text evidence="1">The sequence shown here is derived from an EMBL/GenBank/DDBJ whole genome shotgun (WGS) entry which is preliminary data.</text>
</comment>
<dbReference type="Proteomes" id="UP000078284">
    <property type="component" value="Chromosome 3"/>
</dbReference>
<protein>
    <submittedName>
        <fullName evidence="1">Uncharacterized protein</fullName>
    </submittedName>
</protein>
<reference evidence="2" key="1">
    <citation type="journal article" date="2016" name="Proc. Natl. Acad. Sci. U.S.A.">
        <title>Chromosome-level assembly of Arabidopsis thaliana Ler reveals the extent of translocation and inversion polymorphisms.</title>
        <authorList>
            <person name="Zapata L."/>
            <person name="Ding J."/>
            <person name="Willing E.M."/>
            <person name="Hartwig B."/>
            <person name="Bezdan D."/>
            <person name="Jiao W.B."/>
            <person name="Patel V."/>
            <person name="Velikkakam James G."/>
            <person name="Koornneef M."/>
            <person name="Ossowski S."/>
            <person name="Schneeberger K."/>
        </authorList>
    </citation>
    <scope>NUCLEOTIDE SEQUENCE [LARGE SCALE GENOMIC DNA]</scope>
    <source>
        <strain evidence="2">cv. Landsberg erecta</strain>
    </source>
</reference>
<evidence type="ECO:0000313" key="1">
    <source>
        <dbReference type="EMBL" id="OAP01488.1"/>
    </source>
</evidence>
<accession>A0A178V717</accession>
<dbReference type="EMBL" id="LUHQ01000003">
    <property type="protein sequence ID" value="OAP01488.1"/>
    <property type="molecule type" value="Genomic_DNA"/>
</dbReference>
<proteinExistence type="predicted"/>
<evidence type="ECO:0000313" key="2">
    <source>
        <dbReference type="Proteomes" id="UP000078284"/>
    </source>
</evidence>
<name>A0A178V717_ARATH</name>
<organism evidence="1 2">
    <name type="scientific">Arabidopsis thaliana</name>
    <name type="common">Mouse-ear cress</name>
    <dbReference type="NCBI Taxonomy" id="3702"/>
    <lineage>
        <taxon>Eukaryota</taxon>
        <taxon>Viridiplantae</taxon>
        <taxon>Streptophyta</taxon>
        <taxon>Embryophyta</taxon>
        <taxon>Tracheophyta</taxon>
        <taxon>Spermatophyta</taxon>
        <taxon>Magnoliopsida</taxon>
        <taxon>eudicotyledons</taxon>
        <taxon>Gunneridae</taxon>
        <taxon>Pentapetalae</taxon>
        <taxon>rosids</taxon>
        <taxon>malvids</taxon>
        <taxon>Brassicales</taxon>
        <taxon>Brassicaceae</taxon>
        <taxon>Camelineae</taxon>
        <taxon>Arabidopsis</taxon>
    </lineage>
</organism>
<sequence length="63" mass="7961">MVKLLVSKKETVEEKEWLHEMDKVDRRTITWNVEKAYRTEQIKHIRRIKRIRRIKQLFRKDVK</sequence>
<dbReference type="AlphaFoldDB" id="A0A178V717"/>
<gene>
    <name evidence="1" type="ordered locus">AXX17_At3g29890</name>
</gene>